<comment type="similarity">
    <text evidence="2">Belongs to the frataxin family.</text>
</comment>
<evidence type="ECO:0000256" key="2">
    <source>
        <dbReference type="ARBA" id="ARBA00008183"/>
    </source>
</evidence>
<evidence type="ECO:0000256" key="4">
    <source>
        <dbReference type="ARBA" id="ARBA00022434"/>
    </source>
</evidence>
<dbReference type="GO" id="GO:0006826">
    <property type="term" value="P:iron ion transport"/>
    <property type="evidence" value="ECO:0007669"/>
    <property type="project" value="UniProtKB-KW"/>
</dbReference>
<keyword evidence="7" id="KW-0809">Transit peptide</keyword>
<dbReference type="GO" id="GO:0004322">
    <property type="term" value="F:ferroxidase activity"/>
    <property type="evidence" value="ECO:0007669"/>
    <property type="project" value="UniProtKB-EC"/>
</dbReference>
<evidence type="ECO:0000256" key="7">
    <source>
        <dbReference type="ARBA" id="ARBA00022946"/>
    </source>
</evidence>
<dbReference type="NCBIfam" id="TIGR03421">
    <property type="entry name" value="FeS_CyaY"/>
    <property type="match status" value="1"/>
</dbReference>
<feature type="region of interest" description="Disordered" evidence="13">
    <location>
        <begin position="52"/>
        <end position="85"/>
    </location>
</feature>
<reference evidence="14" key="2">
    <citation type="journal article" date="2023" name="IMA Fungus">
        <title>Comparative genomic study of the Penicillium genus elucidates a diverse pangenome and 15 lateral gene transfer events.</title>
        <authorList>
            <person name="Petersen C."/>
            <person name="Sorensen T."/>
            <person name="Nielsen M.R."/>
            <person name="Sondergaard T.E."/>
            <person name="Sorensen J.L."/>
            <person name="Fitzpatrick D.A."/>
            <person name="Frisvad J.C."/>
            <person name="Nielsen K.L."/>
        </authorList>
    </citation>
    <scope>NUCLEOTIDE SEQUENCE</scope>
    <source>
        <strain evidence="14">IBT 29864</strain>
    </source>
</reference>
<dbReference type="PROSITE" id="PS50810">
    <property type="entry name" value="FRATAXIN_2"/>
    <property type="match status" value="1"/>
</dbReference>
<evidence type="ECO:0000256" key="12">
    <source>
        <dbReference type="ARBA" id="ARBA00047990"/>
    </source>
</evidence>
<dbReference type="Gene3D" id="3.30.920.10">
    <property type="entry name" value="Frataxin/CyaY"/>
    <property type="match status" value="1"/>
</dbReference>
<evidence type="ECO:0000256" key="10">
    <source>
        <dbReference type="ARBA" id="ARBA00023065"/>
    </source>
</evidence>
<dbReference type="InterPro" id="IPR036524">
    <property type="entry name" value="Frataxin/CyaY_sf"/>
</dbReference>
<dbReference type="InterPro" id="IPR017789">
    <property type="entry name" value="Frataxin"/>
</dbReference>
<name>A0A9W9V5U1_9EURO</name>
<dbReference type="NCBIfam" id="TIGR03422">
    <property type="entry name" value="mito_frataxin"/>
    <property type="match status" value="1"/>
</dbReference>
<dbReference type="SUPFAM" id="SSF55387">
    <property type="entry name" value="Frataxin/Nqo15-like"/>
    <property type="match status" value="1"/>
</dbReference>
<dbReference type="GO" id="GO:0006879">
    <property type="term" value="P:intracellular iron ion homeostasis"/>
    <property type="evidence" value="ECO:0007669"/>
    <property type="project" value="UniProtKB-KW"/>
</dbReference>
<dbReference type="GO" id="GO:0034986">
    <property type="term" value="F:iron chaperone activity"/>
    <property type="evidence" value="ECO:0007669"/>
    <property type="project" value="TreeGrafter"/>
</dbReference>
<evidence type="ECO:0000256" key="3">
    <source>
        <dbReference type="ARBA" id="ARBA00013107"/>
    </source>
</evidence>
<comment type="subcellular location">
    <subcellularLocation>
        <location evidence="1">Mitochondrion</location>
    </subcellularLocation>
</comment>
<dbReference type="GeneID" id="81438022"/>
<proteinExistence type="inferred from homology"/>
<protein>
    <recommendedName>
        <fullName evidence="3">ferroxidase</fullName>
        <ecNumber evidence="3">1.16.3.1</ecNumber>
    </recommendedName>
</protein>
<dbReference type="AlphaFoldDB" id="A0A9W9V5U1"/>
<dbReference type="RefSeq" id="XP_056554256.1">
    <property type="nucleotide sequence ID" value="XM_056698843.1"/>
</dbReference>
<keyword evidence="4" id="KW-0409">Iron storage</keyword>
<dbReference type="GO" id="GO:0005739">
    <property type="term" value="C:mitochondrion"/>
    <property type="evidence" value="ECO:0007669"/>
    <property type="project" value="UniProtKB-SubCell"/>
</dbReference>
<comment type="catalytic activity">
    <reaction evidence="12">
        <text>4 Fe(2+) + O2 + 4 H(+) = 4 Fe(3+) + 2 H2O</text>
        <dbReference type="Rhea" id="RHEA:11148"/>
        <dbReference type="ChEBI" id="CHEBI:15377"/>
        <dbReference type="ChEBI" id="CHEBI:15378"/>
        <dbReference type="ChEBI" id="CHEBI:15379"/>
        <dbReference type="ChEBI" id="CHEBI:29033"/>
        <dbReference type="ChEBI" id="CHEBI:29034"/>
        <dbReference type="EC" id="1.16.3.1"/>
    </reaction>
</comment>
<dbReference type="OrthoDB" id="1897642at2759"/>
<feature type="region of interest" description="Disordered" evidence="13">
    <location>
        <begin position="1"/>
        <end position="27"/>
    </location>
</feature>
<evidence type="ECO:0000256" key="13">
    <source>
        <dbReference type="SAM" id="MobiDB-lite"/>
    </source>
</evidence>
<reference evidence="14" key="1">
    <citation type="submission" date="2022-11" db="EMBL/GenBank/DDBJ databases">
        <authorList>
            <person name="Petersen C."/>
        </authorList>
    </citation>
    <scope>NUCLEOTIDE SEQUENCE</scope>
    <source>
        <strain evidence="14">IBT 29864</strain>
    </source>
</reference>
<feature type="compositionally biased region" description="Polar residues" evidence="13">
    <location>
        <begin position="57"/>
        <end position="71"/>
    </location>
</feature>
<feature type="compositionally biased region" description="Polar residues" evidence="13">
    <location>
        <begin position="17"/>
        <end position="26"/>
    </location>
</feature>
<dbReference type="PANTHER" id="PTHR16821:SF2">
    <property type="entry name" value="FRATAXIN, MITOCHONDRIAL"/>
    <property type="match status" value="1"/>
</dbReference>
<evidence type="ECO:0000256" key="1">
    <source>
        <dbReference type="ARBA" id="ARBA00004173"/>
    </source>
</evidence>
<dbReference type="InterPro" id="IPR020895">
    <property type="entry name" value="Frataxin_CS"/>
</dbReference>
<keyword evidence="8" id="KW-0560">Oxidoreductase</keyword>
<dbReference type="GO" id="GO:0051537">
    <property type="term" value="F:2 iron, 2 sulfur cluster binding"/>
    <property type="evidence" value="ECO:0007669"/>
    <property type="project" value="TreeGrafter"/>
</dbReference>
<dbReference type="EC" id="1.16.3.1" evidence="3"/>
<evidence type="ECO:0000256" key="9">
    <source>
        <dbReference type="ARBA" id="ARBA00023004"/>
    </source>
</evidence>
<evidence type="ECO:0000313" key="14">
    <source>
        <dbReference type="EMBL" id="KAJ5369822.1"/>
    </source>
</evidence>
<comment type="caution">
    <text evidence="14">The sequence shown here is derived from an EMBL/GenBank/DDBJ whole genome shotgun (WGS) entry which is preliminary data.</text>
</comment>
<sequence>MLSRSAPRLLRAGSAIRASSRTSTPARQAVAPLCRSYPAHLRAFTSSTFFSKGLQPDSENPKPSNPQSTPIAGSGLHVTEPSPLTPEEYHEYSEHYFNVLLGELEKAQEEGSDVEAEYSAGVLNITVPAIGTYVLNKQPPNKQIWLSSPISGPKRYDWIVEGDSMFEKQDSRPFVHGQWIYLRDGSNLTELLNSELTLQLPKDIYGEEVDA</sequence>
<dbReference type="Pfam" id="PF01491">
    <property type="entry name" value="Frataxin_Cyay"/>
    <property type="match status" value="1"/>
</dbReference>
<dbReference type="InterPro" id="IPR002908">
    <property type="entry name" value="Frataxin/CyaY"/>
</dbReference>
<evidence type="ECO:0000256" key="8">
    <source>
        <dbReference type="ARBA" id="ARBA00023002"/>
    </source>
</evidence>
<dbReference type="PANTHER" id="PTHR16821">
    <property type="entry name" value="FRATAXIN"/>
    <property type="match status" value="1"/>
</dbReference>
<dbReference type="FunFam" id="3.30.920.10:FF:000004">
    <property type="entry name" value="Mitochondrial chaperone Frataxin"/>
    <property type="match status" value="1"/>
</dbReference>
<dbReference type="EMBL" id="JAPZBS010000005">
    <property type="protein sequence ID" value="KAJ5369822.1"/>
    <property type="molecule type" value="Genomic_DNA"/>
</dbReference>
<gene>
    <name evidence="14" type="ORF">N7496_005914</name>
</gene>
<keyword evidence="11" id="KW-0496">Mitochondrion</keyword>
<keyword evidence="15" id="KW-1185">Reference proteome</keyword>
<evidence type="ECO:0000256" key="6">
    <source>
        <dbReference type="ARBA" id="ARBA00022496"/>
    </source>
</evidence>
<keyword evidence="9" id="KW-0408">Iron</keyword>
<organism evidence="14 15">
    <name type="scientific">Penicillium cataractarum</name>
    <dbReference type="NCBI Taxonomy" id="2100454"/>
    <lineage>
        <taxon>Eukaryota</taxon>
        <taxon>Fungi</taxon>
        <taxon>Dikarya</taxon>
        <taxon>Ascomycota</taxon>
        <taxon>Pezizomycotina</taxon>
        <taxon>Eurotiomycetes</taxon>
        <taxon>Eurotiomycetidae</taxon>
        <taxon>Eurotiales</taxon>
        <taxon>Aspergillaceae</taxon>
        <taxon>Penicillium</taxon>
    </lineage>
</organism>
<keyword evidence="10" id="KW-0406">Ion transport</keyword>
<evidence type="ECO:0000313" key="15">
    <source>
        <dbReference type="Proteomes" id="UP001147782"/>
    </source>
</evidence>
<dbReference type="SMART" id="SM01219">
    <property type="entry name" value="Frataxin_Cyay"/>
    <property type="match status" value="1"/>
</dbReference>
<dbReference type="Proteomes" id="UP001147782">
    <property type="component" value="Unassembled WGS sequence"/>
</dbReference>
<evidence type="ECO:0000256" key="5">
    <source>
        <dbReference type="ARBA" id="ARBA00022448"/>
    </source>
</evidence>
<keyword evidence="5" id="KW-0813">Transport</keyword>
<accession>A0A9W9V5U1</accession>
<dbReference type="GO" id="GO:0016226">
    <property type="term" value="P:iron-sulfur cluster assembly"/>
    <property type="evidence" value="ECO:0007669"/>
    <property type="project" value="InterPro"/>
</dbReference>
<keyword evidence="6" id="KW-0410">Iron transport</keyword>
<evidence type="ECO:0000256" key="11">
    <source>
        <dbReference type="ARBA" id="ARBA00023128"/>
    </source>
</evidence>
<dbReference type="GO" id="GO:0008198">
    <property type="term" value="F:ferrous iron binding"/>
    <property type="evidence" value="ECO:0007669"/>
    <property type="project" value="TreeGrafter"/>
</dbReference>
<dbReference type="GO" id="GO:0008199">
    <property type="term" value="F:ferric iron binding"/>
    <property type="evidence" value="ECO:0007669"/>
    <property type="project" value="InterPro"/>
</dbReference>
<dbReference type="PROSITE" id="PS01344">
    <property type="entry name" value="FRATAXIN_1"/>
    <property type="match status" value="1"/>
</dbReference>